<dbReference type="InterPro" id="IPR050287">
    <property type="entry name" value="MTA/SAH_deaminase"/>
</dbReference>
<dbReference type="SUPFAM" id="SSF51338">
    <property type="entry name" value="Composite domain of metallo-dependent hydrolases"/>
    <property type="match status" value="1"/>
</dbReference>
<reference evidence="3 5" key="1">
    <citation type="journal article" date="2018" name="Nat. Biotechnol.">
        <title>A standardized bacterial taxonomy based on genome phylogeny substantially revises the tree of life.</title>
        <authorList>
            <person name="Parks D.H."/>
            <person name="Chuvochina M."/>
            <person name="Waite D.W."/>
            <person name="Rinke C."/>
            <person name="Skarshewski A."/>
            <person name="Chaumeil P.A."/>
            <person name="Hugenholtz P."/>
        </authorList>
    </citation>
    <scope>NUCLEOTIDE SEQUENCE [LARGE SCALE GENOMIC DNA]</scope>
    <source>
        <strain evidence="3">UBA12544</strain>
    </source>
</reference>
<organism evidence="4 6">
    <name type="scientific">Caldanaerobacter subterraneus</name>
    <dbReference type="NCBI Taxonomy" id="911092"/>
    <lineage>
        <taxon>Bacteria</taxon>
        <taxon>Bacillati</taxon>
        <taxon>Bacillota</taxon>
        <taxon>Clostridia</taxon>
        <taxon>Thermoanaerobacterales</taxon>
        <taxon>Thermoanaerobacteraceae</taxon>
        <taxon>Caldanaerobacter</taxon>
    </lineage>
</organism>
<dbReference type="InterPro" id="IPR011059">
    <property type="entry name" value="Metal-dep_hydrolase_composite"/>
</dbReference>
<feature type="domain" description="Amidohydrolase-related" evidence="2">
    <location>
        <begin position="54"/>
        <end position="392"/>
    </location>
</feature>
<dbReference type="GO" id="GO:0016810">
    <property type="term" value="F:hydrolase activity, acting on carbon-nitrogen (but not peptide) bonds"/>
    <property type="evidence" value="ECO:0007669"/>
    <property type="project" value="InterPro"/>
</dbReference>
<gene>
    <name evidence="3" type="ORF">DEA61_10750</name>
    <name evidence="4" type="ORF">EV203_101132</name>
</gene>
<evidence type="ECO:0000313" key="6">
    <source>
        <dbReference type="Proteomes" id="UP000294886"/>
    </source>
</evidence>
<evidence type="ECO:0000259" key="2">
    <source>
        <dbReference type="Pfam" id="PF01979"/>
    </source>
</evidence>
<evidence type="ECO:0000256" key="1">
    <source>
        <dbReference type="ARBA" id="ARBA00022801"/>
    </source>
</evidence>
<evidence type="ECO:0000313" key="5">
    <source>
        <dbReference type="Proteomes" id="UP000264445"/>
    </source>
</evidence>
<evidence type="ECO:0000313" key="4">
    <source>
        <dbReference type="EMBL" id="TCO68662.1"/>
    </source>
</evidence>
<dbReference type="InterPro" id="IPR006680">
    <property type="entry name" value="Amidohydro-rel"/>
</dbReference>
<dbReference type="Pfam" id="PF01979">
    <property type="entry name" value="Amidohydro_1"/>
    <property type="match status" value="1"/>
</dbReference>
<dbReference type="RefSeq" id="WP_132038861.1">
    <property type="nucleotide sequence ID" value="NZ_DOLB01000158.1"/>
</dbReference>
<dbReference type="AlphaFoldDB" id="A0A101E480"/>
<dbReference type="Proteomes" id="UP000264445">
    <property type="component" value="Unassembled WGS sequence"/>
</dbReference>
<evidence type="ECO:0000313" key="3">
    <source>
        <dbReference type="EMBL" id="HBT50234.1"/>
    </source>
</evidence>
<dbReference type="InterPro" id="IPR032466">
    <property type="entry name" value="Metal_Hydrolase"/>
</dbReference>
<sequence length="430" mass="48832">MKYDLILKNVTIINKKGCIKRGQDIYIRGGKIVKISTNLRDETEGDVLDCTNLYVTPGLVNLHAHSPMNIFKGIAEDVDIYDWFNVEIWPYESKITPEDVYYGTLLAIVEMIENGVTAFADHYFYAEKICDAILETGIRGDVAPTLFGMSSTFEEDLKKVSFLIEKMNGISKRLNLRFGPHAPYTCPPSTLKKIIEAAKFYEVGLHIHMAETQKQVEDSLKEYKKTHFEILHQVGGFELPVIIAHGIWIAEKDFEFLSDNTYFALSPKTYMKLNMGIGNIWKYYRRLKVSIGTDGAASSNSLNPLEQARLFALLGKLVYSSTDYTLKEVWQVLMRGHEALSFNTGDVEEGYNADLVFWDLNKPNTSPVHNPLAAIIYSADSRNIVHVMVNGTFLKKDEKVLLDVEEIVKEARRHAENILKRGKGEASFFF</sequence>
<dbReference type="SUPFAM" id="SSF51556">
    <property type="entry name" value="Metallo-dependent hydrolases"/>
    <property type="match status" value="1"/>
</dbReference>
<dbReference type="EMBL" id="SLWU01000001">
    <property type="protein sequence ID" value="TCO68662.1"/>
    <property type="molecule type" value="Genomic_DNA"/>
</dbReference>
<proteinExistence type="predicted"/>
<accession>A0A101E480</accession>
<reference evidence="4 6" key="2">
    <citation type="submission" date="2019-03" db="EMBL/GenBank/DDBJ databases">
        <title>Genomic Encyclopedia of Type Strains, Phase IV (KMG-IV): sequencing the most valuable type-strain genomes for metagenomic binning, comparative biology and taxonomic classification.</title>
        <authorList>
            <person name="Goeker M."/>
        </authorList>
    </citation>
    <scope>NUCLEOTIDE SEQUENCE [LARGE SCALE GENOMIC DNA]</scope>
    <source>
        <strain evidence="4 6">DSM 13054</strain>
    </source>
</reference>
<dbReference type="PANTHER" id="PTHR43794">
    <property type="entry name" value="AMINOHYDROLASE SSNA-RELATED"/>
    <property type="match status" value="1"/>
</dbReference>
<dbReference type="EMBL" id="DOLB01000158">
    <property type="protein sequence ID" value="HBT50234.1"/>
    <property type="molecule type" value="Genomic_DNA"/>
</dbReference>
<dbReference type="Proteomes" id="UP000294886">
    <property type="component" value="Unassembled WGS sequence"/>
</dbReference>
<dbReference type="CDD" id="cd01298">
    <property type="entry name" value="ATZ_TRZ_like"/>
    <property type="match status" value="1"/>
</dbReference>
<protein>
    <submittedName>
        <fullName evidence="4">5-methylthioadenosine/S-adenosylhomocysteine deaminase</fullName>
    </submittedName>
    <submittedName>
        <fullName evidence="3">Cytosine deaminase</fullName>
    </submittedName>
</protein>
<dbReference type="PANTHER" id="PTHR43794:SF11">
    <property type="entry name" value="AMIDOHYDROLASE-RELATED DOMAIN-CONTAINING PROTEIN"/>
    <property type="match status" value="1"/>
</dbReference>
<dbReference type="Gene3D" id="2.30.40.10">
    <property type="entry name" value="Urease, subunit C, domain 1"/>
    <property type="match status" value="1"/>
</dbReference>
<name>A0A101E480_9THEO</name>
<keyword evidence="1" id="KW-0378">Hydrolase</keyword>
<comment type="caution">
    <text evidence="4">The sequence shown here is derived from an EMBL/GenBank/DDBJ whole genome shotgun (WGS) entry which is preliminary data.</text>
</comment>
<dbReference type="Gene3D" id="3.20.20.140">
    <property type="entry name" value="Metal-dependent hydrolases"/>
    <property type="match status" value="1"/>
</dbReference>